<gene>
    <name evidence="1" type="ORF">AWB64_03475</name>
</gene>
<protein>
    <submittedName>
        <fullName evidence="1">Uncharacterized protein</fullName>
    </submittedName>
</protein>
<sequence>MAFFTRNLIADIYADREFLKINNELEPRKHGCGRKSRSRRSQLGLTAKKWFNFDTLKILFCLIN</sequence>
<reference evidence="1 2" key="1">
    <citation type="submission" date="2016-01" db="EMBL/GenBank/DDBJ databases">
        <authorList>
            <person name="Oliw E.H."/>
        </authorList>
    </citation>
    <scope>NUCLEOTIDE SEQUENCE [LARGE SCALE GENOMIC DNA]</scope>
    <source>
        <strain evidence="1">LMG 22029</strain>
    </source>
</reference>
<evidence type="ECO:0000313" key="1">
    <source>
        <dbReference type="EMBL" id="SAL35238.1"/>
    </source>
</evidence>
<organism evidence="1 2">
    <name type="scientific">Caballeronia sordidicola</name>
    <name type="common">Burkholderia sordidicola</name>
    <dbReference type="NCBI Taxonomy" id="196367"/>
    <lineage>
        <taxon>Bacteria</taxon>
        <taxon>Pseudomonadati</taxon>
        <taxon>Pseudomonadota</taxon>
        <taxon>Betaproteobacteria</taxon>
        <taxon>Burkholderiales</taxon>
        <taxon>Burkholderiaceae</taxon>
        <taxon>Caballeronia</taxon>
    </lineage>
</organism>
<dbReference type="EMBL" id="FCOC02000010">
    <property type="protein sequence ID" value="SAL35238.1"/>
    <property type="molecule type" value="Genomic_DNA"/>
</dbReference>
<evidence type="ECO:0000313" key="2">
    <source>
        <dbReference type="Proteomes" id="UP000054893"/>
    </source>
</evidence>
<name>A0A158GT15_CABSO</name>
<proteinExistence type="predicted"/>
<dbReference type="Proteomes" id="UP000054893">
    <property type="component" value="Unassembled WGS sequence"/>
</dbReference>
<dbReference type="AlphaFoldDB" id="A0A158GT15"/>
<accession>A0A158GT15</accession>